<keyword evidence="2 4" id="KW-0560">Oxidoreductase</keyword>
<protein>
    <submittedName>
        <fullName evidence="6">Aldehyde dehydrogenase (NAD+)/phenylacetaldehyde dehydrogenase</fullName>
    </submittedName>
</protein>
<dbReference type="AlphaFoldDB" id="A0A1I5HQJ8"/>
<reference evidence="6 7" key="1">
    <citation type="submission" date="2016-10" db="EMBL/GenBank/DDBJ databases">
        <authorList>
            <person name="de Groot N.N."/>
        </authorList>
    </citation>
    <scope>NUCLEOTIDE SEQUENCE [LARGE SCALE GENOMIC DNA]</scope>
    <source>
        <strain evidence="6 7">CGMCC 4.1877</strain>
    </source>
</reference>
<dbReference type="EMBL" id="FOUY01000072">
    <property type="protein sequence ID" value="SFO50584.1"/>
    <property type="molecule type" value="Genomic_DNA"/>
</dbReference>
<organism evidence="6 7">
    <name type="scientific">Pseudonocardia ammonioxydans</name>
    <dbReference type="NCBI Taxonomy" id="260086"/>
    <lineage>
        <taxon>Bacteria</taxon>
        <taxon>Bacillati</taxon>
        <taxon>Actinomycetota</taxon>
        <taxon>Actinomycetes</taxon>
        <taxon>Pseudonocardiales</taxon>
        <taxon>Pseudonocardiaceae</taxon>
        <taxon>Pseudonocardia</taxon>
    </lineage>
</organism>
<dbReference type="InterPro" id="IPR016162">
    <property type="entry name" value="Ald_DH_N"/>
</dbReference>
<evidence type="ECO:0000259" key="5">
    <source>
        <dbReference type="Pfam" id="PF00171"/>
    </source>
</evidence>
<proteinExistence type="inferred from homology"/>
<dbReference type="InterPro" id="IPR015590">
    <property type="entry name" value="Aldehyde_DH_dom"/>
</dbReference>
<comment type="similarity">
    <text evidence="1 4">Belongs to the aldehyde dehydrogenase family.</text>
</comment>
<dbReference type="PROSITE" id="PS00687">
    <property type="entry name" value="ALDEHYDE_DEHYDR_GLU"/>
    <property type="match status" value="1"/>
</dbReference>
<dbReference type="OrthoDB" id="6882680at2"/>
<evidence type="ECO:0000256" key="1">
    <source>
        <dbReference type="ARBA" id="ARBA00009986"/>
    </source>
</evidence>
<feature type="active site" evidence="3">
    <location>
        <position position="268"/>
    </location>
</feature>
<name>A0A1I5HQJ8_PSUAM</name>
<dbReference type="SUPFAM" id="SSF53720">
    <property type="entry name" value="ALDH-like"/>
    <property type="match status" value="1"/>
</dbReference>
<dbReference type="InterPro" id="IPR016163">
    <property type="entry name" value="Ald_DH_C"/>
</dbReference>
<dbReference type="Pfam" id="PF00171">
    <property type="entry name" value="Aldedh"/>
    <property type="match status" value="1"/>
</dbReference>
<dbReference type="Gene3D" id="3.40.605.10">
    <property type="entry name" value="Aldehyde Dehydrogenase, Chain A, domain 1"/>
    <property type="match status" value="1"/>
</dbReference>
<dbReference type="FunFam" id="3.40.605.10:FF:000026">
    <property type="entry name" value="Aldehyde dehydrogenase, putative"/>
    <property type="match status" value="1"/>
</dbReference>
<evidence type="ECO:0000313" key="7">
    <source>
        <dbReference type="Proteomes" id="UP000199614"/>
    </source>
</evidence>
<dbReference type="PROSITE" id="PS00070">
    <property type="entry name" value="ALDEHYDE_DEHYDR_CYS"/>
    <property type="match status" value="1"/>
</dbReference>
<dbReference type="STRING" id="260086.SAMN05216207_107213"/>
<accession>A0A1I5HQJ8</accession>
<evidence type="ECO:0000313" key="6">
    <source>
        <dbReference type="EMBL" id="SFO50584.1"/>
    </source>
</evidence>
<feature type="domain" description="Aldehyde dehydrogenase" evidence="5">
    <location>
        <begin position="35"/>
        <end position="494"/>
    </location>
</feature>
<dbReference type="FunFam" id="3.40.605.10:FF:000007">
    <property type="entry name" value="NAD/NADP-dependent betaine aldehyde dehydrogenase"/>
    <property type="match status" value="1"/>
</dbReference>
<dbReference type="Gene3D" id="3.40.309.10">
    <property type="entry name" value="Aldehyde Dehydrogenase, Chain A, domain 2"/>
    <property type="match status" value="1"/>
</dbReference>
<evidence type="ECO:0000256" key="4">
    <source>
        <dbReference type="RuleBase" id="RU003345"/>
    </source>
</evidence>
<dbReference type="GO" id="GO:0016620">
    <property type="term" value="F:oxidoreductase activity, acting on the aldehyde or oxo group of donors, NAD or NADP as acceptor"/>
    <property type="evidence" value="ECO:0007669"/>
    <property type="project" value="InterPro"/>
</dbReference>
<dbReference type="PANTHER" id="PTHR11699">
    <property type="entry name" value="ALDEHYDE DEHYDROGENASE-RELATED"/>
    <property type="match status" value="1"/>
</dbReference>
<gene>
    <name evidence="6" type="ORF">SAMN05216207_107213</name>
</gene>
<dbReference type="InterPro" id="IPR016161">
    <property type="entry name" value="Ald_DH/histidinol_DH"/>
</dbReference>
<dbReference type="InterPro" id="IPR029510">
    <property type="entry name" value="Ald_DH_CS_GLU"/>
</dbReference>
<evidence type="ECO:0000256" key="3">
    <source>
        <dbReference type="PROSITE-ProRule" id="PRU10007"/>
    </source>
</evidence>
<sequence>MTVAASEAFEEVRSVLDRAGDSIVIGGRPGPAATSELIETTDPGTGSTITSVAAGTAEDVDRAVAAATRAVVDWQSFSAAARGRFLYDVAALIEENAQELATLETLDNGKPFTESLFLDVSIAAETFRYYAGWCSKLGGQTPPVSPPVGNFFTYTRREPLGVVGLIVPWNFPLLIAAWKLAPALAAGNSVVLKPSEMTSLSAFRLVELIHEADLPAGLVNLVTGYGPTAGQALIEHPGVAKISFTGSTTTGRRIVAASAASLKKLTLELGGKSANIVFPDADLSSAVQGALTGIFLNQGQVCCAGSRLFVHRSIHDEFVGELESAAKAIALGHGMADDTEMGPLISVEQRDRVESYLAAGAEEGATLVCGGSRPVGNLAGGNFLTPAVFTDVRDEMMIAKEEIFGPVLSVLAFEDEDEVVRRANSSDFGLAAGLWTSDVKRAHRVAHQLQAGTVWVNHYNMLDPAAPFGGYKSSGYGRDLGEESLLGFTQTKSVWLGLD</sequence>
<dbReference type="Proteomes" id="UP000199614">
    <property type="component" value="Unassembled WGS sequence"/>
</dbReference>
<evidence type="ECO:0000256" key="2">
    <source>
        <dbReference type="ARBA" id="ARBA00023002"/>
    </source>
</evidence>
<keyword evidence="7" id="KW-1185">Reference proteome</keyword>
<dbReference type="RefSeq" id="WP_093356319.1">
    <property type="nucleotide sequence ID" value="NZ_FOUY01000072.1"/>
</dbReference>
<dbReference type="FunFam" id="3.40.309.10:FF:000012">
    <property type="entry name" value="Betaine aldehyde dehydrogenase"/>
    <property type="match status" value="1"/>
</dbReference>
<dbReference type="InterPro" id="IPR016160">
    <property type="entry name" value="Ald_DH_CS_CYS"/>
</dbReference>